<dbReference type="PROSITE" id="PS51674">
    <property type="entry name" value="4FE4S_WBL"/>
    <property type="match status" value="1"/>
</dbReference>
<dbReference type="KEGG" id="ahm:TL08_14315"/>
<proteinExistence type="predicted"/>
<protein>
    <submittedName>
        <fullName evidence="2">Transcription factor WhiB</fullName>
    </submittedName>
</protein>
<dbReference type="AlphaFoldDB" id="A0AAC9MZ85"/>
<reference evidence="3" key="1">
    <citation type="submission" date="2016-03" db="EMBL/GenBank/DDBJ databases">
        <title>Complete genome sequence of the type strain Actinoalloteichus hymeniacidonis DSM 45092.</title>
        <authorList>
            <person name="Schaffert L."/>
            <person name="Albersmeier A."/>
            <person name="Winkler A."/>
            <person name="Kalinowski J."/>
            <person name="Zotchev S."/>
            <person name="Ruckert C."/>
        </authorList>
    </citation>
    <scope>NUCLEOTIDE SEQUENCE [LARGE SCALE GENOMIC DNA]</scope>
    <source>
        <strain evidence="3">HPA177(T) (DSM 45092(T))</strain>
    </source>
</reference>
<dbReference type="EMBL" id="CP014859">
    <property type="protein sequence ID" value="AOS63676.1"/>
    <property type="molecule type" value="Genomic_DNA"/>
</dbReference>
<feature type="domain" description="4Fe-4S Wbl-type" evidence="1">
    <location>
        <begin position="33"/>
        <end position="96"/>
    </location>
</feature>
<organism evidence="2 3">
    <name type="scientific">Actinoalloteichus hymeniacidonis</name>
    <dbReference type="NCBI Taxonomy" id="340345"/>
    <lineage>
        <taxon>Bacteria</taxon>
        <taxon>Bacillati</taxon>
        <taxon>Actinomycetota</taxon>
        <taxon>Actinomycetes</taxon>
        <taxon>Pseudonocardiales</taxon>
        <taxon>Pseudonocardiaceae</taxon>
        <taxon>Actinoalloteichus</taxon>
    </lineage>
</organism>
<dbReference type="InterPro" id="IPR034768">
    <property type="entry name" value="4FE4S_WBL"/>
</dbReference>
<dbReference type="Proteomes" id="UP000095210">
    <property type="component" value="Chromosome"/>
</dbReference>
<gene>
    <name evidence="2" type="ORF">TL08_14315</name>
</gene>
<dbReference type="RefSeq" id="WP_069849531.1">
    <property type="nucleotide sequence ID" value="NZ_CP014859.1"/>
</dbReference>
<dbReference type="Pfam" id="PF02467">
    <property type="entry name" value="Whib"/>
    <property type="match status" value="1"/>
</dbReference>
<evidence type="ECO:0000259" key="1">
    <source>
        <dbReference type="PROSITE" id="PS51674"/>
    </source>
</evidence>
<accession>A0AAC9MZ85</accession>
<evidence type="ECO:0000313" key="3">
    <source>
        <dbReference type="Proteomes" id="UP000095210"/>
    </source>
</evidence>
<evidence type="ECO:0000313" key="2">
    <source>
        <dbReference type="EMBL" id="AOS63676.1"/>
    </source>
</evidence>
<keyword evidence="3" id="KW-1185">Reference proteome</keyword>
<name>A0AAC9MZ85_9PSEU</name>
<sequence length="120" mass="13348">MTHEQWDGVIRRLAEFAPVPTDVLRNTVERDGLCLSEHREGNPPESDITENPDRELAARFCDGCSVPDECLALELRTAGAETHGIWGGLAEDDRRALHPVWTRHRFSDSDASDHEGASLS</sequence>